<dbReference type="NCBIfam" id="NF000658">
    <property type="entry name" value="PRK00029.1"/>
    <property type="match status" value="1"/>
</dbReference>
<dbReference type="GO" id="GO:0000287">
    <property type="term" value="F:magnesium ion binding"/>
    <property type="evidence" value="ECO:0007669"/>
    <property type="project" value="UniProtKB-UniRule"/>
</dbReference>
<feature type="binding site" evidence="8">
    <location>
        <position position="130"/>
    </location>
    <ligand>
        <name>ATP</name>
        <dbReference type="ChEBI" id="CHEBI:30616"/>
    </ligand>
</feature>
<comment type="cofactor">
    <cofactor evidence="8">
        <name>Mg(2+)</name>
        <dbReference type="ChEBI" id="CHEBI:18420"/>
    </cofactor>
    <cofactor evidence="8">
        <name>Mn(2+)</name>
        <dbReference type="ChEBI" id="CHEBI:29035"/>
    </cofactor>
</comment>
<comment type="catalytic activity">
    <reaction evidence="8">
        <text>L-threonyl-[protein] + ATP = 3-O-(5'-adenylyl)-L-threonyl-[protein] + diphosphate</text>
        <dbReference type="Rhea" id="RHEA:54292"/>
        <dbReference type="Rhea" id="RHEA-COMP:11060"/>
        <dbReference type="Rhea" id="RHEA-COMP:13847"/>
        <dbReference type="ChEBI" id="CHEBI:30013"/>
        <dbReference type="ChEBI" id="CHEBI:30616"/>
        <dbReference type="ChEBI" id="CHEBI:33019"/>
        <dbReference type="ChEBI" id="CHEBI:138113"/>
        <dbReference type="EC" id="2.7.7.108"/>
    </reaction>
</comment>
<feature type="binding site" evidence="8">
    <location>
        <position position="132"/>
    </location>
    <ligand>
        <name>ATP</name>
        <dbReference type="ChEBI" id="CHEBI:30616"/>
    </ligand>
</feature>
<dbReference type="EC" id="2.7.7.-" evidence="8"/>
<evidence type="ECO:0000256" key="8">
    <source>
        <dbReference type="HAMAP-Rule" id="MF_00692"/>
    </source>
</evidence>
<keyword evidence="4 8" id="KW-0479">Metal-binding</keyword>
<evidence type="ECO:0000256" key="5">
    <source>
        <dbReference type="ARBA" id="ARBA00022741"/>
    </source>
</evidence>
<comment type="catalytic activity">
    <reaction evidence="8">
        <text>L-tyrosyl-[protein] + UTP = O-(5'-uridylyl)-L-tyrosyl-[protein] + diphosphate</text>
        <dbReference type="Rhea" id="RHEA:83887"/>
        <dbReference type="Rhea" id="RHEA-COMP:10136"/>
        <dbReference type="Rhea" id="RHEA-COMP:20238"/>
        <dbReference type="ChEBI" id="CHEBI:33019"/>
        <dbReference type="ChEBI" id="CHEBI:46398"/>
        <dbReference type="ChEBI" id="CHEBI:46858"/>
        <dbReference type="ChEBI" id="CHEBI:90602"/>
    </reaction>
</comment>
<keyword evidence="3 8" id="KW-0548">Nucleotidyltransferase</keyword>
<dbReference type="InterPro" id="IPR003846">
    <property type="entry name" value="SelO"/>
</dbReference>
<comment type="similarity">
    <text evidence="1 8">Belongs to the SELO family.</text>
</comment>
<dbReference type="GO" id="GO:0070733">
    <property type="term" value="F:AMPylase activity"/>
    <property type="evidence" value="ECO:0007669"/>
    <property type="project" value="UniProtKB-EC"/>
</dbReference>
<evidence type="ECO:0000256" key="2">
    <source>
        <dbReference type="ARBA" id="ARBA00022679"/>
    </source>
</evidence>
<keyword evidence="7 8" id="KW-0460">Magnesium</keyword>
<evidence type="ECO:0000256" key="1">
    <source>
        <dbReference type="ARBA" id="ARBA00009747"/>
    </source>
</evidence>
<dbReference type="GO" id="GO:0005524">
    <property type="term" value="F:ATP binding"/>
    <property type="evidence" value="ECO:0007669"/>
    <property type="project" value="UniProtKB-UniRule"/>
</dbReference>
<dbReference type="Pfam" id="PF02696">
    <property type="entry name" value="SelO"/>
    <property type="match status" value="1"/>
</dbReference>
<feature type="active site" description="Proton acceptor" evidence="8">
    <location>
        <position position="291"/>
    </location>
</feature>
<dbReference type="KEGG" id="bcai:K788_0004446"/>
<feature type="binding site" evidence="8">
    <location>
        <position position="133"/>
    </location>
    <ligand>
        <name>ATP</name>
        <dbReference type="ChEBI" id="CHEBI:30616"/>
    </ligand>
</feature>
<reference evidence="9 10" key="1">
    <citation type="journal article" date="2014" name="Genome Announc.">
        <title>Draft Genome Sequence of the Haloacid-Degrading Burkholderia caribensis Strain MBA4.</title>
        <authorList>
            <person name="Pan Y."/>
            <person name="Kong K.F."/>
            <person name="Tsang J.S."/>
        </authorList>
    </citation>
    <scope>NUCLEOTIDE SEQUENCE [LARGE SCALE GENOMIC DNA]</scope>
    <source>
        <strain evidence="9 10">MBA4</strain>
    </source>
</reference>
<dbReference type="PANTHER" id="PTHR32057:SF14">
    <property type="entry name" value="PROTEIN ADENYLYLTRANSFERASE SELO, MITOCHONDRIAL"/>
    <property type="match status" value="1"/>
</dbReference>
<dbReference type="EC" id="2.7.7.108" evidence="8"/>
<gene>
    <name evidence="8" type="primary">ydiU</name>
    <name evidence="8" type="synonym">selO</name>
    <name evidence="9" type="ORF">K788_0004446</name>
</gene>
<name>A0A0P0RAX8_9BURK</name>
<feature type="binding site" evidence="8">
    <location>
        <position position="165"/>
    </location>
    <ligand>
        <name>ATP</name>
        <dbReference type="ChEBI" id="CHEBI:30616"/>
    </ligand>
</feature>
<comment type="catalytic activity">
    <reaction evidence="8">
        <text>L-seryl-[protein] + ATP = 3-O-(5'-adenylyl)-L-seryl-[protein] + diphosphate</text>
        <dbReference type="Rhea" id="RHEA:58120"/>
        <dbReference type="Rhea" id="RHEA-COMP:9863"/>
        <dbReference type="Rhea" id="RHEA-COMP:15073"/>
        <dbReference type="ChEBI" id="CHEBI:29999"/>
        <dbReference type="ChEBI" id="CHEBI:30616"/>
        <dbReference type="ChEBI" id="CHEBI:33019"/>
        <dbReference type="ChEBI" id="CHEBI:142516"/>
        <dbReference type="EC" id="2.7.7.108"/>
    </reaction>
</comment>
<keyword evidence="6 8" id="KW-0067">ATP-binding</keyword>
<feature type="binding site" evidence="8">
    <location>
        <position position="222"/>
    </location>
    <ligand>
        <name>ATP</name>
        <dbReference type="ChEBI" id="CHEBI:30616"/>
    </ligand>
</feature>
<feature type="binding site" evidence="8">
    <location>
        <position position="301"/>
    </location>
    <ligand>
        <name>Mg(2+)</name>
        <dbReference type="ChEBI" id="CHEBI:18420"/>
    </ligand>
</feature>
<evidence type="ECO:0000313" key="9">
    <source>
        <dbReference type="EMBL" id="ALL65191.1"/>
    </source>
</evidence>
<comment type="catalytic activity">
    <reaction evidence="8">
        <text>L-seryl-[protein] + UTP = O-(5'-uridylyl)-L-seryl-[protein] + diphosphate</text>
        <dbReference type="Rhea" id="RHEA:64604"/>
        <dbReference type="Rhea" id="RHEA-COMP:9863"/>
        <dbReference type="Rhea" id="RHEA-COMP:16635"/>
        <dbReference type="ChEBI" id="CHEBI:29999"/>
        <dbReference type="ChEBI" id="CHEBI:33019"/>
        <dbReference type="ChEBI" id="CHEBI:46398"/>
        <dbReference type="ChEBI" id="CHEBI:156051"/>
    </reaction>
</comment>
<organism evidence="9 10">
    <name type="scientific">Paraburkholderia caribensis MBA4</name>
    <dbReference type="NCBI Taxonomy" id="1323664"/>
    <lineage>
        <taxon>Bacteria</taxon>
        <taxon>Pseudomonadati</taxon>
        <taxon>Pseudomonadota</taxon>
        <taxon>Betaproteobacteria</taxon>
        <taxon>Burkholderiales</taxon>
        <taxon>Burkholderiaceae</taxon>
        <taxon>Paraburkholderia</taxon>
    </lineage>
</organism>
<dbReference type="PANTHER" id="PTHR32057">
    <property type="entry name" value="PROTEIN ADENYLYLTRANSFERASE SELO, MITOCHONDRIAL"/>
    <property type="match status" value="1"/>
</dbReference>
<dbReference type="HAMAP" id="MF_00692">
    <property type="entry name" value="SelO"/>
    <property type="match status" value="1"/>
</dbReference>
<evidence type="ECO:0000256" key="7">
    <source>
        <dbReference type="ARBA" id="ARBA00022842"/>
    </source>
</evidence>
<feature type="binding site" evidence="8">
    <location>
        <position position="164"/>
    </location>
    <ligand>
        <name>ATP</name>
        <dbReference type="ChEBI" id="CHEBI:30616"/>
    </ligand>
</feature>
<proteinExistence type="inferred from homology"/>
<keyword evidence="2 8" id="KW-0808">Transferase</keyword>
<feature type="binding site" evidence="8">
    <location>
        <position position="292"/>
    </location>
    <ligand>
        <name>Mg(2+)</name>
        <dbReference type="ChEBI" id="CHEBI:18420"/>
    </ligand>
</feature>
<keyword evidence="8" id="KW-0464">Manganese</keyword>
<dbReference type="AlphaFoldDB" id="A0A0P0RAX8"/>
<evidence type="ECO:0000256" key="6">
    <source>
        <dbReference type="ARBA" id="ARBA00022840"/>
    </source>
</evidence>
<feature type="binding site" evidence="8">
    <location>
        <position position="215"/>
    </location>
    <ligand>
        <name>ATP</name>
        <dbReference type="ChEBI" id="CHEBI:30616"/>
    </ligand>
</feature>
<evidence type="ECO:0000256" key="3">
    <source>
        <dbReference type="ARBA" id="ARBA00022695"/>
    </source>
</evidence>
<accession>A0A0P0RAX8</accession>
<dbReference type="EMBL" id="CP012746">
    <property type="protein sequence ID" value="ALL65191.1"/>
    <property type="molecule type" value="Genomic_DNA"/>
</dbReference>
<comment type="catalytic activity">
    <reaction evidence="8">
        <text>L-tyrosyl-[protein] + ATP = O-(5'-adenylyl)-L-tyrosyl-[protein] + diphosphate</text>
        <dbReference type="Rhea" id="RHEA:54288"/>
        <dbReference type="Rhea" id="RHEA-COMP:10136"/>
        <dbReference type="Rhea" id="RHEA-COMP:13846"/>
        <dbReference type="ChEBI" id="CHEBI:30616"/>
        <dbReference type="ChEBI" id="CHEBI:33019"/>
        <dbReference type="ChEBI" id="CHEBI:46858"/>
        <dbReference type="ChEBI" id="CHEBI:83624"/>
        <dbReference type="EC" id="2.7.7.108"/>
    </reaction>
</comment>
<comment type="function">
    <text evidence="8">Nucleotidyltransferase involved in the post-translational modification of proteins. It can catalyze the addition of adenosine monophosphate (AMP) or uridine monophosphate (UMP) to a protein, resulting in modifications known as AMPylation and UMPylation.</text>
</comment>
<keyword evidence="5 8" id="KW-0547">Nucleotide-binding</keyword>
<feature type="binding site" evidence="8">
    <location>
        <position position="301"/>
    </location>
    <ligand>
        <name>ATP</name>
        <dbReference type="ChEBI" id="CHEBI:30616"/>
    </ligand>
</feature>
<comment type="catalytic activity">
    <reaction evidence="8">
        <text>L-histidyl-[protein] + UTP = N(tele)-(5'-uridylyl)-L-histidyl-[protein] + diphosphate</text>
        <dbReference type="Rhea" id="RHEA:83891"/>
        <dbReference type="Rhea" id="RHEA-COMP:9745"/>
        <dbReference type="Rhea" id="RHEA-COMP:20239"/>
        <dbReference type="ChEBI" id="CHEBI:29979"/>
        <dbReference type="ChEBI" id="CHEBI:33019"/>
        <dbReference type="ChEBI" id="CHEBI:46398"/>
        <dbReference type="ChEBI" id="CHEBI:233474"/>
    </reaction>
</comment>
<sequence>MRALQRGRRGITISVNKEALNMSFSPCNAGLSGSMSTAAGAIDNQREGSFAALGNVFLTRLPAAPLPAPYVVGFAPDVAAMLGFDASLASAPGFAEFFSGNTTRDWPAASLPYASVYSGHQFGVWAGQLGDGRALTLGEVEHGGKRFELQLKGAGRTPYSRMGDGRAVLRSSIREYLCSEAMHHLGIPTTRALCVTGSDQPVRREEMETAAVVTRVSPSFVRFGHFEHFYANDRVDALRALADQVIDRFYPACRDADDPYLALLNEAVLSTADLIAQWQAVGFCHGVMNTDNMSILGLTIDYGPFGFMDGFDANHICNHSDSQGRYAYRMQPQIAYWNLFCLAQGLLPLFGERYDDAQRSERAVQDAQRVLEGFKARFAPALEARMRAKLGLETQREGDDALANKLFEIMHANRADFTLTFRNLSKLSMHDASGDTSVRDLFLDRAAFDAWATGYRARLSHETRDDAARAEAMNRVNPKYVLRNHLAEAAIRKAKEKDFSEVERLATVLRRPFDEQPDHEAYAGLPPDWASSLEVSCSS</sequence>
<feature type="binding site" evidence="8">
    <location>
        <position position="152"/>
    </location>
    <ligand>
        <name>ATP</name>
        <dbReference type="ChEBI" id="CHEBI:30616"/>
    </ligand>
</feature>
<evidence type="ECO:0000313" key="10">
    <source>
        <dbReference type="Proteomes" id="UP000019146"/>
    </source>
</evidence>
<dbReference type="GO" id="GO:0030145">
    <property type="term" value="F:manganese ion binding"/>
    <property type="evidence" value="ECO:0007669"/>
    <property type="project" value="UniProtKB-UniRule"/>
</dbReference>
<evidence type="ECO:0000256" key="4">
    <source>
        <dbReference type="ARBA" id="ARBA00022723"/>
    </source>
</evidence>
<dbReference type="Proteomes" id="UP000019146">
    <property type="component" value="Chromosome 1"/>
</dbReference>
<protein>
    <recommendedName>
        <fullName evidence="8">Protein nucleotidyltransferase YdiU</fullName>
        <ecNumber evidence="8">2.7.7.-</ecNumber>
    </recommendedName>
    <alternativeName>
        <fullName evidence="8">Protein adenylyltransferase YdiU</fullName>
        <ecNumber evidence="8">2.7.7.108</ecNumber>
    </alternativeName>
    <alternativeName>
        <fullName evidence="8">Protein uridylyltransferase YdiU</fullName>
        <ecNumber evidence="8">2.7.7.-</ecNumber>
    </alternativeName>
</protein>